<dbReference type="InterPro" id="IPR025859">
    <property type="entry name" value="AurF/CmlI"/>
</dbReference>
<dbReference type="AlphaFoldDB" id="A0A076EGU4"/>
<sequence length="319" mass="35814">MTPQKTPSLPEYDPADPVESAVVSRLARNWGQRATVKKPEPDLDSLFDLAKQDYPNELLPFADHDRFLGMSEEQRNRLRAWAWIAFNKNVMDIEQYVVNPGFDLVAHDALDTGLGDTFAVAVHQAMVDEQYHTLMHLNASAVTRRQRGWAMPNNALPDVLTLRRQRAATADAADPRKRAITTFAFMTVAEISISSYLDLISENDVIQPVNRATVRLHNRDEYCHASIADDIAGVVYDTLSPDDRRHFLDGLVDAMTAFSSNDYSTWHTIVELMDLGGGQAMIDDAEHDTRRSALVQDFSGIHKLCKHLGVAGEMSYEWA</sequence>
<dbReference type="RefSeq" id="WP_128639123.1">
    <property type="nucleotide sequence ID" value="NZ_CP008947.1"/>
</dbReference>
<dbReference type="Gene3D" id="1.10.620.20">
    <property type="entry name" value="Ribonucleotide Reductase, subunit A"/>
    <property type="match status" value="1"/>
</dbReference>
<reference evidence="1 2" key="1">
    <citation type="submission" date="2014-07" db="EMBL/GenBank/DDBJ databases">
        <title>Genome Sequence of Rhodococcus opacus Strain R7, a Biodegrader of Mono- and Polycyclic Aromatic Hydrocarbons.</title>
        <authorList>
            <person name="Di Gennaro P."/>
            <person name="Zampolli J."/>
            <person name="Presti I."/>
            <person name="Cappelletti M."/>
            <person name="D'Ursi P."/>
            <person name="Orro A."/>
            <person name="Mezzelani A."/>
            <person name="Milanesi L."/>
        </authorList>
    </citation>
    <scope>NUCLEOTIDE SEQUENCE [LARGE SCALE GENOMIC DNA]</scope>
    <source>
        <strain evidence="1 2">R7</strain>
    </source>
</reference>
<evidence type="ECO:0000313" key="2">
    <source>
        <dbReference type="Proteomes" id="UP000028488"/>
    </source>
</evidence>
<gene>
    <name evidence="1" type="ORF">EP51_10095</name>
</gene>
<dbReference type="GO" id="GO:0016491">
    <property type="term" value="F:oxidoreductase activity"/>
    <property type="evidence" value="ECO:0007669"/>
    <property type="project" value="InterPro"/>
</dbReference>
<protein>
    <recommendedName>
        <fullName evidence="3">Para-aminobenzoate N-oxygenase AurF</fullName>
    </recommendedName>
</protein>
<name>A0A076EGU4_RHOOP</name>
<accession>A0A076EGU4</accession>
<proteinExistence type="predicted"/>
<dbReference type="Proteomes" id="UP000028488">
    <property type="component" value="Chromosome"/>
</dbReference>
<dbReference type="eggNOG" id="ENOG5033RBU">
    <property type="taxonomic scope" value="Bacteria"/>
</dbReference>
<dbReference type="Pfam" id="PF11583">
    <property type="entry name" value="AurF"/>
    <property type="match status" value="1"/>
</dbReference>
<organism evidence="1 2">
    <name type="scientific">Rhodococcus opacus</name>
    <name type="common">Nocardia opaca</name>
    <dbReference type="NCBI Taxonomy" id="37919"/>
    <lineage>
        <taxon>Bacteria</taxon>
        <taxon>Bacillati</taxon>
        <taxon>Actinomycetota</taxon>
        <taxon>Actinomycetes</taxon>
        <taxon>Mycobacteriales</taxon>
        <taxon>Nocardiaceae</taxon>
        <taxon>Rhodococcus</taxon>
    </lineage>
</organism>
<evidence type="ECO:0008006" key="3">
    <source>
        <dbReference type="Google" id="ProtNLM"/>
    </source>
</evidence>
<evidence type="ECO:0000313" key="1">
    <source>
        <dbReference type="EMBL" id="AII04941.1"/>
    </source>
</evidence>
<dbReference type="EMBL" id="CP008947">
    <property type="protein sequence ID" value="AII04941.1"/>
    <property type="molecule type" value="Genomic_DNA"/>
</dbReference>
<dbReference type="InterPro" id="IPR012348">
    <property type="entry name" value="RNR-like"/>
</dbReference>